<feature type="compositionally biased region" description="Acidic residues" evidence="1">
    <location>
        <begin position="232"/>
        <end position="254"/>
    </location>
</feature>
<dbReference type="SMART" id="SM01149">
    <property type="entry name" value="DUF1237"/>
    <property type="match status" value="1"/>
</dbReference>
<evidence type="ECO:0000313" key="4">
    <source>
        <dbReference type="Proteomes" id="UP000249497"/>
    </source>
</evidence>
<keyword evidence="2" id="KW-0472">Membrane</keyword>
<sequence>MAIADYKTYLAENVLNEQRTVTYRSLGRALRVHSTLAKQMLYDFHHNENNKKPNSVNATYILTGVQKAPEPGTSANGFQSSADTDDIPPSSPYMSSSMPNQDGDADEVAVSSVLLVREEDLKDAKATFQSIASIYVYSLQPTVLQDLNVLTDVARETLANHAQEDPLEHGSSWGMIQNRNVKAEPSASEDVVLDDASEDEPDELFPDSSKSASTSTRETRKEREERLRKMMEDDDEEEDEEMPDAAPSPEEESNVIDQPPPKPAEPKEEVIIRAGRRRGRRQVMKKKTVKDEEGYLVTVEEPSWESFSEDEPAPPPKKKPAVSAPKGKAGPKAGQGSIINNAMRRDQVTASAPIPVDLLRISGPHSNFLPLVTSVTPTSPLSDHVSFSSLLFAFVCVGSSFISYCVALCRLLGIPRLVMTRSAILIVVLAASIGATGATVRDEQAILRRSCSDYLSYSSVGHAPYSGGALNLPFQRPSVECRTFSSPGVETVIEDVTSRMVDKDLAQLFRNAFPNTLDTTIRWHVNGTQTPTSTDSPKRKRANNAPQWQGLQSFIVTGDINAEWLRDSTNQLSGYQALAKKDRALYNLILGAINTQVEYVIQSPYCNAFQPPSASGISPASSSQQDTVTPPYNSSVVFECKYELDSLANFLALGTQFHEHTNSTEFLTPRWYQALDTVLRVIDAQSQSTFNAAQQYVTNEYTFQRQTTLGTETLNLAGIGNPLNGGTGLIRSAFRPSDDATILGFFIPPNAMMAVQLQKTAAVLRRRAAADSGNDNANHIVAVADDLQSRGEKLAQAVQEHGIVHHPVYGDVYAFEVDGYGSRILMDDANVPSLLSLPLLGFVDQQDPVYQNTRKMILSPAGNPYYLTGTDFHGIGGPHIGLQNAWPMSLLVQAMTTDNTTEITECVNLVRNSSLLGLVHESINVNNISTYTRPWFAWANSVFAQTILKLAAEKPALVFGEEAQPYVIE</sequence>
<dbReference type="Pfam" id="PF09507">
    <property type="entry name" value="CDC27"/>
    <property type="match status" value="1"/>
</dbReference>
<dbReference type="InterPro" id="IPR012341">
    <property type="entry name" value="6hp_glycosidase-like_sf"/>
</dbReference>
<feature type="region of interest" description="Disordered" evidence="1">
    <location>
        <begin position="301"/>
        <end position="336"/>
    </location>
</feature>
<dbReference type="Proteomes" id="UP000249497">
    <property type="component" value="Unassembled WGS sequence"/>
</dbReference>
<organism evidence="3 4">
    <name type="scientific">Aspergillus japonicus CBS 114.51</name>
    <dbReference type="NCBI Taxonomy" id="1448312"/>
    <lineage>
        <taxon>Eukaryota</taxon>
        <taxon>Fungi</taxon>
        <taxon>Dikarya</taxon>
        <taxon>Ascomycota</taxon>
        <taxon>Pezizomycotina</taxon>
        <taxon>Eurotiomycetes</taxon>
        <taxon>Eurotiomycetidae</taxon>
        <taxon>Eurotiales</taxon>
        <taxon>Aspergillaceae</taxon>
        <taxon>Aspergillus</taxon>
        <taxon>Aspergillus subgen. Circumdati</taxon>
    </lineage>
</organism>
<feature type="transmembrane region" description="Helical" evidence="2">
    <location>
        <begin position="423"/>
        <end position="440"/>
    </location>
</feature>
<dbReference type="SUPFAM" id="SSF48208">
    <property type="entry name" value="Six-hairpin glycosidases"/>
    <property type="match status" value="1"/>
</dbReference>
<dbReference type="Pfam" id="PF06824">
    <property type="entry name" value="Glyco_hydro_125"/>
    <property type="match status" value="1"/>
</dbReference>
<feature type="compositionally biased region" description="Basic and acidic residues" evidence="1">
    <location>
        <begin position="217"/>
        <end position="231"/>
    </location>
</feature>
<keyword evidence="4" id="KW-1185">Reference proteome</keyword>
<dbReference type="PANTHER" id="PTHR31047:SF0">
    <property type="entry name" value="MEIOTICALLY UP-REGULATED GENE 157 PROTEIN"/>
    <property type="match status" value="1"/>
</dbReference>
<dbReference type="InterPro" id="IPR041913">
    <property type="entry name" value="POLD3_sf"/>
</dbReference>
<proteinExistence type="predicted"/>
<dbReference type="GeneID" id="37173131"/>
<keyword evidence="2" id="KW-0812">Transmembrane</keyword>
<reference evidence="3 4" key="1">
    <citation type="submission" date="2018-02" db="EMBL/GenBank/DDBJ databases">
        <title>The genomes of Aspergillus section Nigri reveals drivers in fungal speciation.</title>
        <authorList>
            <consortium name="DOE Joint Genome Institute"/>
            <person name="Vesth T.C."/>
            <person name="Nybo J."/>
            <person name="Theobald S."/>
            <person name="Brandl J."/>
            <person name="Frisvad J.C."/>
            <person name="Nielsen K.F."/>
            <person name="Lyhne E.K."/>
            <person name="Kogle M.E."/>
            <person name="Kuo A."/>
            <person name="Riley R."/>
            <person name="Clum A."/>
            <person name="Nolan M."/>
            <person name="Lipzen A."/>
            <person name="Salamov A."/>
            <person name="Henrissat B."/>
            <person name="Wiebenga A."/>
            <person name="De vries R.P."/>
            <person name="Grigoriev I.V."/>
            <person name="Mortensen U.H."/>
            <person name="Andersen M.R."/>
            <person name="Baker S.E."/>
        </authorList>
    </citation>
    <scope>NUCLEOTIDE SEQUENCE [LARGE SCALE GENOMIC DNA]</scope>
    <source>
        <strain evidence="3 4">CBS 114.51</strain>
    </source>
</reference>
<dbReference type="InterPro" id="IPR008928">
    <property type="entry name" value="6-hairpin_glycosidase_sf"/>
</dbReference>
<dbReference type="GO" id="GO:0005975">
    <property type="term" value="P:carbohydrate metabolic process"/>
    <property type="evidence" value="ECO:0007669"/>
    <property type="project" value="InterPro"/>
</dbReference>
<evidence type="ECO:0000313" key="3">
    <source>
        <dbReference type="EMBL" id="RAH87647.1"/>
    </source>
</evidence>
<keyword evidence="2" id="KW-1133">Transmembrane helix</keyword>
<accession>A0A8T8XH72</accession>
<dbReference type="GO" id="GO:0043625">
    <property type="term" value="C:delta DNA polymerase complex"/>
    <property type="evidence" value="ECO:0007669"/>
    <property type="project" value="InterPro"/>
</dbReference>
<dbReference type="GO" id="GO:0003824">
    <property type="term" value="F:catalytic activity"/>
    <property type="evidence" value="ECO:0007669"/>
    <property type="project" value="UniProtKB-ARBA"/>
</dbReference>
<dbReference type="RefSeq" id="XP_025533541.1">
    <property type="nucleotide sequence ID" value="XM_025669439.1"/>
</dbReference>
<feature type="compositionally biased region" description="Basic residues" evidence="1">
    <location>
        <begin position="274"/>
        <end position="288"/>
    </location>
</feature>
<dbReference type="GO" id="GO:0006260">
    <property type="term" value="P:DNA replication"/>
    <property type="evidence" value="ECO:0007669"/>
    <property type="project" value="InterPro"/>
</dbReference>
<feature type="compositionally biased region" description="Acidic residues" evidence="1">
    <location>
        <begin position="191"/>
        <end position="205"/>
    </location>
</feature>
<dbReference type="PANTHER" id="PTHR31047">
    <property type="entry name" value="MEIOTICALLY UP-REGULATED GENE 157 PROTEIN"/>
    <property type="match status" value="1"/>
</dbReference>
<feature type="compositionally biased region" description="Low complexity" evidence="1">
    <location>
        <begin position="321"/>
        <end position="334"/>
    </location>
</feature>
<dbReference type="EMBL" id="KZ824770">
    <property type="protein sequence ID" value="RAH87647.1"/>
    <property type="molecule type" value="Genomic_DNA"/>
</dbReference>
<gene>
    <name evidence="3" type="ORF">BO86DRAFT_351632</name>
</gene>
<name>A0A8T8XH72_ASPJA</name>
<dbReference type="OrthoDB" id="7771656at2759"/>
<feature type="compositionally biased region" description="Low complexity" evidence="1">
    <location>
        <begin position="207"/>
        <end position="216"/>
    </location>
</feature>
<dbReference type="Gene3D" id="3.90.1030.20">
    <property type="entry name" value="DNA polymerase delta, p66 (Cdc27) subunit, wHTH domain"/>
    <property type="match status" value="1"/>
</dbReference>
<protein>
    <submittedName>
        <fullName evidence="3">DUF1237-domain-containing protein</fullName>
    </submittedName>
</protein>
<feature type="transmembrane region" description="Helical" evidence="2">
    <location>
        <begin position="390"/>
        <end position="411"/>
    </location>
</feature>
<dbReference type="InterPro" id="IPR008313">
    <property type="entry name" value="GH125"/>
</dbReference>
<dbReference type="Gene3D" id="1.50.10.10">
    <property type="match status" value="1"/>
</dbReference>
<dbReference type="AlphaFoldDB" id="A0A8T8XH72"/>
<feature type="compositionally biased region" description="Polar residues" evidence="1">
    <location>
        <begin position="73"/>
        <end position="82"/>
    </location>
</feature>
<feature type="region of interest" description="Disordered" evidence="1">
    <location>
        <begin position="71"/>
        <end position="105"/>
    </location>
</feature>
<dbReference type="InterPro" id="IPR019038">
    <property type="entry name" value="POLD3"/>
</dbReference>
<evidence type="ECO:0000256" key="2">
    <source>
        <dbReference type="SAM" id="Phobius"/>
    </source>
</evidence>
<feature type="region of interest" description="Disordered" evidence="1">
    <location>
        <begin position="182"/>
        <end position="288"/>
    </location>
</feature>
<evidence type="ECO:0000256" key="1">
    <source>
        <dbReference type="SAM" id="MobiDB-lite"/>
    </source>
</evidence>